<comment type="caution">
    <text evidence="1">The sequence shown here is derived from an EMBL/GenBank/DDBJ whole genome shotgun (WGS) entry which is preliminary data.</text>
</comment>
<dbReference type="EMBL" id="CM011682">
    <property type="protein sequence ID" value="TMS14758.1"/>
    <property type="molecule type" value="Genomic_DNA"/>
</dbReference>
<sequence>MAEFAAPDGKLSKHNKRAARIKRDAVCISGAYGSYYNKKATDSHCKDQQLTSLMRSRAAIGEE</sequence>
<reference evidence="1" key="1">
    <citation type="submission" date="2018-11" db="EMBL/GenBank/DDBJ databases">
        <title>The sequence and de novo assembly of Larimichthys crocea genome using PacBio and Hi-C technologies.</title>
        <authorList>
            <person name="Xu P."/>
            <person name="Chen B."/>
            <person name="Zhou Z."/>
            <person name="Ke Q."/>
            <person name="Wu Y."/>
            <person name="Bai H."/>
            <person name="Pu F."/>
        </authorList>
    </citation>
    <scope>NUCLEOTIDE SEQUENCE</scope>
    <source>
        <tissue evidence="1">Muscle</tissue>
    </source>
</reference>
<name>A0ACD3R5Q1_LARCR</name>
<evidence type="ECO:0000313" key="2">
    <source>
        <dbReference type="Proteomes" id="UP000793456"/>
    </source>
</evidence>
<keyword evidence="2" id="KW-1185">Reference proteome</keyword>
<protein>
    <submittedName>
        <fullName evidence="1">Uncharacterized protein</fullName>
    </submittedName>
</protein>
<organism evidence="1 2">
    <name type="scientific">Larimichthys crocea</name>
    <name type="common">Large yellow croaker</name>
    <name type="synonym">Pseudosciaena crocea</name>
    <dbReference type="NCBI Taxonomy" id="215358"/>
    <lineage>
        <taxon>Eukaryota</taxon>
        <taxon>Metazoa</taxon>
        <taxon>Chordata</taxon>
        <taxon>Craniata</taxon>
        <taxon>Vertebrata</taxon>
        <taxon>Euteleostomi</taxon>
        <taxon>Actinopterygii</taxon>
        <taxon>Neopterygii</taxon>
        <taxon>Teleostei</taxon>
        <taxon>Neoteleostei</taxon>
        <taxon>Acanthomorphata</taxon>
        <taxon>Eupercaria</taxon>
        <taxon>Sciaenidae</taxon>
        <taxon>Larimichthys</taxon>
    </lineage>
</organism>
<evidence type="ECO:0000313" key="1">
    <source>
        <dbReference type="EMBL" id="TMS14758.1"/>
    </source>
</evidence>
<accession>A0ACD3R5Q1</accession>
<dbReference type="Proteomes" id="UP000793456">
    <property type="component" value="Chromosome IX"/>
</dbReference>
<gene>
    <name evidence="1" type="ORF">E3U43_021220</name>
</gene>
<proteinExistence type="predicted"/>